<keyword evidence="3" id="KW-1185">Reference proteome</keyword>
<comment type="caution">
    <text evidence="2">The sequence shown here is derived from an EMBL/GenBank/DDBJ whole genome shotgun (WGS) entry which is preliminary data.</text>
</comment>
<feature type="region of interest" description="Disordered" evidence="1">
    <location>
        <begin position="208"/>
        <end position="241"/>
    </location>
</feature>
<dbReference type="OrthoDB" id="2585251at2759"/>
<evidence type="ECO:0000256" key="1">
    <source>
        <dbReference type="SAM" id="MobiDB-lite"/>
    </source>
</evidence>
<evidence type="ECO:0000313" key="3">
    <source>
        <dbReference type="Proteomes" id="UP000567179"/>
    </source>
</evidence>
<gene>
    <name evidence="2" type="ORF">D9619_005645</name>
</gene>
<accession>A0A8H5BW36</accession>
<dbReference type="AlphaFoldDB" id="A0A8H5BW36"/>
<organism evidence="2 3">
    <name type="scientific">Psilocybe cf. subviscida</name>
    <dbReference type="NCBI Taxonomy" id="2480587"/>
    <lineage>
        <taxon>Eukaryota</taxon>
        <taxon>Fungi</taxon>
        <taxon>Dikarya</taxon>
        <taxon>Basidiomycota</taxon>
        <taxon>Agaricomycotina</taxon>
        <taxon>Agaricomycetes</taxon>
        <taxon>Agaricomycetidae</taxon>
        <taxon>Agaricales</taxon>
        <taxon>Agaricineae</taxon>
        <taxon>Strophariaceae</taxon>
        <taxon>Psilocybe</taxon>
    </lineage>
</organism>
<reference evidence="2 3" key="1">
    <citation type="journal article" date="2020" name="ISME J.">
        <title>Uncovering the hidden diversity of litter-decomposition mechanisms in mushroom-forming fungi.</title>
        <authorList>
            <person name="Floudas D."/>
            <person name="Bentzer J."/>
            <person name="Ahren D."/>
            <person name="Johansson T."/>
            <person name="Persson P."/>
            <person name="Tunlid A."/>
        </authorList>
    </citation>
    <scope>NUCLEOTIDE SEQUENCE [LARGE SCALE GENOMIC DNA]</scope>
    <source>
        <strain evidence="2 3">CBS 101986</strain>
    </source>
</reference>
<protein>
    <submittedName>
        <fullName evidence="2">Uncharacterized protein</fullName>
    </submittedName>
</protein>
<evidence type="ECO:0000313" key="2">
    <source>
        <dbReference type="EMBL" id="KAF5330324.1"/>
    </source>
</evidence>
<proteinExistence type="predicted"/>
<dbReference type="Proteomes" id="UP000567179">
    <property type="component" value="Unassembled WGS sequence"/>
</dbReference>
<feature type="compositionally biased region" description="Basic and acidic residues" evidence="1">
    <location>
        <begin position="218"/>
        <end position="228"/>
    </location>
</feature>
<dbReference type="EMBL" id="JAACJJ010000001">
    <property type="protein sequence ID" value="KAF5330324.1"/>
    <property type="molecule type" value="Genomic_DNA"/>
</dbReference>
<sequence length="499" mass="53846">MMQYASSGVRATVRKATNALSHGGHNGPGNPTSKSLNVVQNVQNALHPNHAHPVTRPNPGHQLFTTSKNLLQSLFTHLTAPGLRAPTFATHGLAYGARSLHGTAIRANTIQQGLSLSSRQSLQNHALRRQANMFLPRGPAPARPRMGGVAEVGIGAARNFSSARPIFEQLAQNVPIAARALYEVDWDVGSVKAHRKLHFAIAQDSRRAHKKPVSLMKPRKDSARHSVDTNDNESVTSEVSPSDIEHYFPEKEIAPVVTYLLIPLAPTPTARQPLPMDLRGPGHGPALLPSMSHLGAFHASHSLHALRVSTLFTRLDQANVWEKGVKCSAYSQGGLGLSPFDEEVLENQGVCTVLKLEFEGWSYAEVRAVIGESGSGWCVMEEVRSTSFIPGEDDGFDTDSLASSAFEDDPYMGYLQPPGSGTIDPSQSLVLPTLDFSSSFGTGALTGAGTNTQINYAHVPPDMENDPWLDEYSPSSKSFSYSDLSDTDFGVHSLQSVAY</sequence>
<name>A0A8H5BW36_9AGAR</name>